<feature type="transmembrane region" description="Helical" evidence="5">
    <location>
        <begin position="69"/>
        <end position="89"/>
    </location>
</feature>
<feature type="transmembrane region" description="Helical" evidence="5">
    <location>
        <begin position="393"/>
        <end position="412"/>
    </location>
</feature>
<keyword evidence="4 5" id="KW-0472">Membrane</keyword>
<dbReference type="PROSITE" id="PS00217">
    <property type="entry name" value="SUGAR_TRANSPORT_2"/>
    <property type="match status" value="1"/>
</dbReference>
<feature type="transmembrane region" description="Helical" evidence="5">
    <location>
        <begin position="123"/>
        <end position="144"/>
    </location>
</feature>
<feature type="transmembrane region" description="Helical" evidence="5">
    <location>
        <begin position="156"/>
        <end position="176"/>
    </location>
</feature>
<dbReference type="InterPro" id="IPR020846">
    <property type="entry name" value="MFS_dom"/>
</dbReference>
<dbReference type="KEGG" id="acab:QRX50_39725"/>
<dbReference type="Gene3D" id="1.20.1250.20">
    <property type="entry name" value="MFS general substrate transporter like domains"/>
    <property type="match status" value="2"/>
</dbReference>
<evidence type="ECO:0000259" key="6">
    <source>
        <dbReference type="PROSITE" id="PS50850"/>
    </source>
</evidence>
<dbReference type="InterPro" id="IPR036259">
    <property type="entry name" value="MFS_trans_sf"/>
</dbReference>
<evidence type="ECO:0000256" key="4">
    <source>
        <dbReference type="ARBA" id="ARBA00023136"/>
    </source>
</evidence>
<comment type="subcellular location">
    <subcellularLocation>
        <location evidence="1">Cell membrane</location>
        <topology evidence="1">Multi-pass membrane protein</topology>
    </subcellularLocation>
</comment>
<evidence type="ECO:0000256" key="2">
    <source>
        <dbReference type="ARBA" id="ARBA00022692"/>
    </source>
</evidence>
<accession>A0A9Y2ID03</accession>
<feature type="transmembrane region" description="Helical" evidence="5">
    <location>
        <begin position="242"/>
        <end position="264"/>
    </location>
</feature>
<dbReference type="PROSITE" id="PS50850">
    <property type="entry name" value="MFS"/>
    <property type="match status" value="1"/>
</dbReference>
<name>A0A9Y2ID03_9PSEU</name>
<keyword evidence="3 5" id="KW-1133">Transmembrane helix</keyword>
<reference evidence="7 8" key="1">
    <citation type="submission" date="2023-06" db="EMBL/GenBank/DDBJ databases">
        <authorList>
            <person name="Oyuntsetseg B."/>
            <person name="Kim S.B."/>
        </authorList>
    </citation>
    <scope>NUCLEOTIDE SEQUENCE [LARGE SCALE GENOMIC DNA]</scope>
    <source>
        <strain evidence="7 8">2-15</strain>
    </source>
</reference>
<evidence type="ECO:0000256" key="3">
    <source>
        <dbReference type="ARBA" id="ARBA00022989"/>
    </source>
</evidence>
<feature type="transmembrane region" description="Helical" evidence="5">
    <location>
        <begin position="276"/>
        <end position="293"/>
    </location>
</feature>
<keyword evidence="8" id="KW-1185">Reference proteome</keyword>
<keyword evidence="2 5" id="KW-0812">Transmembrane</keyword>
<protein>
    <submittedName>
        <fullName evidence="7">MFS transporter</fullName>
    </submittedName>
</protein>
<feature type="transmembrane region" description="Helical" evidence="5">
    <location>
        <begin position="329"/>
        <end position="354"/>
    </location>
</feature>
<evidence type="ECO:0000313" key="7">
    <source>
        <dbReference type="EMBL" id="WIX77477.1"/>
    </source>
</evidence>
<dbReference type="Proteomes" id="UP001236014">
    <property type="component" value="Chromosome"/>
</dbReference>
<dbReference type="Pfam" id="PF07690">
    <property type="entry name" value="MFS_1"/>
    <property type="match status" value="1"/>
</dbReference>
<feature type="transmembrane region" description="Helical" evidence="5">
    <location>
        <begin position="305"/>
        <end position="323"/>
    </location>
</feature>
<dbReference type="PANTHER" id="PTHR23508">
    <property type="entry name" value="CARBOXYLIC ACID TRANSPORTER PROTEIN HOMOLOG"/>
    <property type="match status" value="1"/>
</dbReference>
<dbReference type="GO" id="GO:0005886">
    <property type="term" value="C:plasma membrane"/>
    <property type="evidence" value="ECO:0007669"/>
    <property type="project" value="UniProtKB-SubCell"/>
</dbReference>
<dbReference type="GO" id="GO:0046943">
    <property type="term" value="F:carboxylic acid transmembrane transporter activity"/>
    <property type="evidence" value="ECO:0007669"/>
    <property type="project" value="TreeGrafter"/>
</dbReference>
<evidence type="ECO:0000313" key="8">
    <source>
        <dbReference type="Proteomes" id="UP001236014"/>
    </source>
</evidence>
<feature type="transmembrane region" description="Helical" evidence="5">
    <location>
        <begin position="32"/>
        <end position="57"/>
    </location>
</feature>
<evidence type="ECO:0000256" key="1">
    <source>
        <dbReference type="ARBA" id="ARBA00004651"/>
    </source>
</evidence>
<organism evidence="7 8">
    <name type="scientific">Amycolatopsis carbonis</name>
    <dbReference type="NCBI Taxonomy" id="715471"/>
    <lineage>
        <taxon>Bacteria</taxon>
        <taxon>Bacillati</taxon>
        <taxon>Actinomycetota</taxon>
        <taxon>Actinomycetes</taxon>
        <taxon>Pseudonocardiales</taxon>
        <taxon>Pseudonocardiaceae</taxon>
        <taxon>Amycolatopsis</taxon>
    </lineage>
</organism>
<dbReference type="AlphaFoldDB" id="A0A9Y2ID03"/>
<evidence type="ECO:0000256" key="5">
    <source>
        <dbReference type="SAM" id="Phobius"/>
    </source>
</evidence>
<dbReference type="InterPro" id="IPR005829">
    <property type="entry name" value="Sugar_transporter_CS"/>
</dbReference>
<sequence length="421" mass="44008">MSDETLAGSAAPPATSEDTAAAKATTRYARKAVFASSIGYAMDGFDLLILGFALSAISGDLGLGGAEAGSLATITLIGAVVGGIAFGILSDRIGRVKVLTYSVIFFAVFTGLTAISTSYWEIAVFRFLAGVGIGGEFGIGMTLAAEAWPAKKRARATSLVGLGWQAGVLLAALISAPVLNAWGWRGLFLLGAFPAIVAIVFRSRLHEPEQFTRHRESQEGKPKVPLKLLVADGPTTRATIGVLVLTSVQNFGYFGIMIWLPTYLSTQFGYSLTKSGVWTAVTVVGMGVGILAFGEIADKLGRRKAFWLFQAGAAISVLGYSQLSSPWALMVGGAIMGAFANGMIGGYGALMAELYPTAIRSTAQNVLFNLGRAVGGFAPIVVALVAASYGFGFAIGVLSVIYLLDMVAMIFIPDRRAEQLA</sequence>
<feature type="transmembrane region" description="Helical" evidence="5">
    <location>
        <begin position="366"/>
        <end position="387"/>
    </location>
</feature>
<dbReference type="InterPro" id="IPR011701">
    <property type="entry name" value="MFS"/>
</dbReference>
<gene>
    <name evidence="7" type="ORF">QRX50_39725</name>
</gene>
<dbReference type="PANTHER" id="PTHR23508:SF10">
    <property type="entry name" value="CARBOXYLIC ACID TRANSPORTER PROTEIN HOMOLOG"/>
    <property type="match status" value="1"/>
</dbReference>
<dbReference type="SUPFAM" id="SSF103473">
    <property type="entry name" value="MFS general substrate transporter"/>
    <property type="match status" value="1"/>
</dbReference>
<proteinExistence type="predicted"/>
<feature type="transmembrane region" description="Helical" evidence="5">
    <location>
        <begin position="182"/>
        <end position="201"/>
    </location>
</feature>
<feature type="domain" description="Major facilitator superfamily (MFS) profile" evidence="6">
    <location>
        <begin position="32"/>
        <end position="417"/>
    </location>
</feature>
<dbReference type="RefSeq" id="WP_285968218.1">
    <property type="nucleotide sequence ID" value="NZ_CP127294.1"/>
</dbReference>
<dbReference type="EMBL" id="CP127294">
    <property type="protein sequence ID" value="WIX77477.1"/>
    <property type="molecule type" value="Genomic_DNA"/>
</dbReference>
<feature type="transmembrane region" description="Helical" evidence="5">
    <location>
        <begin position="98"/>
        <end position="117"/>
    </location>
</feature>